<sequence length="133" mass="14791">MGTCFSCRSSTAFKSIRVVHFSVSQVKGKPLKHFVCTPALLLSVATANASNILKPGTQLISGKLYFLLPYSILQAEISPLDLASIAKRLTMVAKTNRSRRARSWKPILDPIRESSFNRRSESDLKEMYSDIGK</sequence>
<evidence type="ECO:0000313" key="1">
    <source>
        <dbReference type="EMBL" id="KAG6672902.1"/>
    </source>
</evidence>
<proteinExistence type="predicted"/>
<dbReference type="Pfam" id="PF14009">
    <property type="entry name" value="PADRE"/>
    <property type="match status" value="1"/>
</dbReference>
<name>A0A922A880_CARIL</name>
<dbReference type="Proteomes" id="UP000811246">
    <property type="component" value="Chromosome 16"/>
</dbReference>
<dbReference type="EMBL" id="CM031840">
    <property type="protein sequence ID" value="KAG6672902.1"/>
    <property type="molecule type" value="Genomic_DNA"/>
</dbReference>
<dbReference type="AlphaFoldDB" id="A0A922A880"/>
<accession>A0A922A880</accession>
<comment type="caution">
    <text evidence="1">The sequence shown here is derived from an EMBL/GenBank/DDBJ whole genome shotgun (WGS) entry which is preliminary data.</text>
</comment>
<organism evidence="1 2">
    <name type="scientific">Carya illinoinensis</name>
    <name type="common">Pecan</name>
    <dbReference type="NCBI Taxonomy" id="32201"/>
    <lineage>
        <taxon>Eukaryota</taxon>
        <taxon>Viridiplantae</taxon>
        <taxon>Streptophyta</taxon>
        <taxon>Embryophyta</taxon>
        <taxon>Tracheophyta</taxon>
        <taxon>Spermatophyta</taxon>
        <taxon>Magnoliopsida</taxon>
        <taxon>eudicotyledons</taxon>
        <taxon>Gunneridae</taxon>
        <taxon>Pentapetalae</taxon>
        <taxon>rosids</taxon>
        <taxon>fabids</taxon>
        <taxon>Fagales</taxon>
        <taxon>Juglandaceae</taxon>
        <taxon>Carya</taxon>
    </lineage>
</organism>
<evidence type="ECO:0000313" key="2">
    <source>
        <dbReference type="Proteomes" id="UP000811246"/>
    </source>
</evidence>
<gene>
    <name evidence="1" type="ORF">I3842_16G081600</name>
</gene>
<protein>
    <submittedName>
        <fullName evidence="1">Uncharacterized protein</fullName>
    </submittedName>
</protein>
<reference evidence="1" key="1">
    <citation type="submission" date="2021-01" db="EMBL/GenBank/DDBJ databases">
        <authorList>
            <person name="Lovell J.T."/>
            <person name="Bentley N."/>
            <person name="Bhattarai G."/>
            <person name="Jenkins J.W."/>
            <person name="Sreedasyam A."/>
            <person name="Alarcon Y."/>
            <person name="Bock C."/>
            <person name="Boston L."/>
            <person name="Carlson J."/>
            <person name="Cervantes K."/>
            <person name="Clermont K."/>
            <person name="Krom N."/>
            <person name="Kubenka K."/>
            <person name="Mamidi S."/>
            <person name="Mattison C."/>
            <person name="Monteros M."/>
            <person name="Pisani C."/>
            <person name="Plott C."/>
            <person name="Rajasekar S."/>
            <person name="Rhein H.S."/>
            <person name="Rohla C."/>
            <person name="Song M."/>
            <person name="Hilaire R.S."/>
            <person name="Shu S."/>
            <person name="Wells L."/>
            <person name="Wang X."/>
            <person name="Webber J."/>
            <person name="Heerema R.J."/>
            <person name="Klein P."/>
            <person name="Conner P."/>
            <person name="Grauke L."/>
            <person name="Grimwood J."/>
            <person name="Schmutz J."/>
            <person name="Randall J.J."/>
        </authorList>
    </citation>
    <scope>NUCLEOTIDE SEQUENCE</scope>
    <source>
        <tissue evidence="1">Leaf</tissue>
    </source>
</reference>
<dbReference type="InterPro" id="IPR025322">
    <property type="entry name" value="PADRE_dom"/>
</dbReference>